<dbReference type="Gene3D" id="3.40.50.300">
    <property type="entry name" value="P-loop containing nucleotide triphosphate hydrolases"/>
    <property type="match status" value="1"/>
</dbReference>
<dbReference type="Proteomes" id="UP000239203">
    <property type="component" value="Unassembled WGS sequence"/>
</dbReference>
<dbReference type="EMBL" id="PTIX01000014">
    <property type="protein sequence ID" value="PPK65372.1"/>
    <property type="molecule type" value="Genomic_DNA"/>
</dbReference>
<reference evidence="1 2" key="1">
    <citation type="submission" date="2018-02" db="EMBL/GenBank/DDBJ databases">
        <title>Genomic Encyclopedia of Archaeal and Bacterial Type Strains, Phase II (KMG-II): from individual species to whole genera.</title>
        <authorList>
            <person name="Goeker M."/>
        </authorList>
    </citation>
    <scope>NUCLEOTIDE SEQUENCE [LARGE SCALE GENOMIC DNA]</scope>
    <source>
        <strain evidence="1 2">YU 961-1</strain>
    </source>
</reference>
<evidence type="ECO:0000313" key="2">
    <source>
        <dbReference type="Proteomes" id="UP000239203"/>
    </source>
</evidence>
<gene>
    <name evidence="1" type="ORF">CLV40_11424</name>
</gene>
<keyword evidence="2" id="KW-1185">Reference proteome</keyword>
<sequence length="439" mass="46880">MTPRWLREAARLAAEHGRTRTANAVERLSAGRERQAWRVTVVGEPGAGKTTLITRLLGREGLPGVEVVEAPWEPGGPPLEAVTDTDGVLLTVPATGVWGAAQARLLEDAVAAHVPSVAVVVTMLDRVGPAERGRVLSHTSARTGRVILLSGPGPAPDDPARTAIRSFVADSAPVPERARLRARRIAAQVADQCTAMATSATETIADARRVHSVQSAEFDPDASANRAWDLLRSQLAARQLGLIGRVGDTLRTARVAALGRLRAERARTLDAKTWWRGELVDLLRAELVAQAERTERLILSGFTSDASWLESEVRRLHPDGEAARPMGALTLRVAASSEDGVLGEVVARGGDAESRLPAVVAGDALDQVVEGCAGVVVRQAWKLLDAAYEPLFADLVDRQRAWAVARENSGEREQRVDWHTLARAATALAGSINAALRSS</sequence>
<accession>A0A2S6GJG3</accession>
<dbReference type="InterPro" id="IPR027417">
    <property type="entry name" value="P-loop_NTPase"/>
</dbReference>
<protein>
    <recommendedName>
        <fullName evidence="3">50S ribosome-binding GTPase</fullName>
    </recommendedName>
</protein>
<dbReference type="SUPFAM" id="SSF52540">
    <property type="entry name" value="P-loop containing nucleoside triphosphate hydrolases"/>
    <property type="match status" value="1"/>
</dbReference>
<evidence type="ECO:0000313" key="1">
    <source>
        <dbReference type="EMBL" id="PPK65372.1"/>
    </source>
</evidence>
<dbReference type="OrthoDB" id="3675180at2"/>
<evidence type="ECO:0008006" key="3">
    <source>
        <dbReference type="Google" id="ProtNLM"/>
    </source>
</evidence>
<organism evidence="1 2">
    <name type="scientific">Actinokineospora auranticolor</name>
    <dbReference type="NCBI Taxonomy" id="155976"/>
    <lineage>
        <taxon>Bacteria</taxon>
        <taxon>Bacillati</taxon>
        <taxon>Actinomycetota</taxon>
        <taxon>Actinomycetes</taxon>
        <taxon>Pseudonocardiales</taxon>
        <taxon>Pseudonocardiaceae</taxon>
        <taxon>Actinokineospora</taxon>
    </lineage>
</organism>
<dbReference type="AlphaFoldDB" id="A0A2S6GJG3"/>
<dbReference type="RefSeq" id="WP_104481143.1">
    <property type="nucleotide sequence ID" value="NZ_CP154825.1"/>
</dbReference>
<comment type="caution">
    <text evidence="1">The sequence shown here is derived from an EMBL/GenBank/DDBJ whole genome shotgun (WGS) entry which is preliminary data.</text>
</comment>
<name>A0A2S6GJG3_9PSEU</name>
<proteinExistence type="predicted"/>